<accession>A0A452GH33</accession>
<protein>
    <recommendedName>
        <fullName evidence="5">Coiled-coil domain containing 157</fullName>
    </recommendedName>
</protein>
<dbReference type="PANTHER" id="PTHR43696">
    <property type="entry name" value="COILED-COIL DOMAIN-CONTAINING PROTEIN 157"/>
    <property type="match status" value="1"/>
</dbReference>
<reference evidence="4" key="1">
    <citation type="journal article" date="2017" name="PLoS ONE">
        <title>The Agassiz's desert tortoise genome provides a resource for the conservation of a threatened species.</title>
        <authorList>
            <person name="Tollis M."/>
            <person name="DeNardo D.F."/>
            <person name="Cornelius J.A."/>
            <person name="Dolby G.A."/>
            <person name="Edwards T."/>
            <person name="Henen B.T."/>
            <person name="Karl A.E."/>
            <person name="Murphy R.W."/>
            <person name="Kusumi K."/>
        </authorList>
    </citation>
    <scope>NUCLEOTIDE SEQUENCE [LARGE SCALE GENOMIC DNA]</scope>
</reference>
<feature type="compositionally biased region" description="Low complexity" evidence="2">
    <location>
        <begin position="217"/>
        <end position="232"/>
    </location>
</feature>
<keyword evidence="1" id="KW-0175">Coiled coil</keyword>
<organism evidence="3 4">
    <name type="scientific">Gopherus agassizii</name>
    <name type="common">Agassiz's desert tortoise</name>
    <dbReference type="NCBI Taxonomy" id="38772"/>
    <lineage>
        <taxon>Eukaryota</taxon>
        <taxon>Metazoa</taxon>
        <taxon>Chordata</taxon>
        <taxon>Craniata</taxon>
        <taxon>Vertebrata</taxon>
        <taxon>Euteleostomi</taxon>
        <taxon>Archelosauria</taxon>
        <taxon>Testudinata</taxon>
        <taxon>Testudines</taxon>
        <taxon>Cryptodira</taxon>
        <taxon>Durocryptodira</taxon>
        <taxon>Testudinoidea</taxon>
        <taxon>Testudinidae</taxon>
        <taxon>Gopherus</taxon>
    </lineage>
</organism>
<evidence type="ECO:0000256" key="1">
    <source>
        <dbReference type="SAM" id="Coils"/>
    </source>
</evidence>
<evidence type="ECO:0000256" key="2">
    <source>
        <dbReference type="SAM" id="MobiDB-lite"/>
    </source>
</evidence>
<reference evidence="3" key="3">
    <citation type="submission" date="2025-09" db="UniProtKB">
        <authorList>
            <consortium name="Ensembl"/>
        </authorList>
    </citation>
    <scope>IDENTIFICATION</scope>
</reference>
<proteinExistence type="predicted"/>
<feature type="coiled-coil region" evidence="1">
    <location>
        <begin position="143"/>
        <end position="180"/>
    </location>
</feature>
<feature type="compositionally biased region" description="Polar residues" evidence="2">
    <location>
        <begin position="196"/>
        <end position="216"/>
    </location>
</feature>
<dbReference type="InterPro" id="IPR029681">
    <property type="entry name" value="CCDC157"/>
</dbReference>
<evidence type="ECO:0000313" key="4">
    <source>
        <dbReference type="Proteomes" id="UP000291020"/>
    </source>
</evidence>
<dbReference type="Ensembl" id="ENSGAGT00000001025.1">
    <property type="protein sequence ID" value="ENSGAGP00000000905.1"/>
    <property type="gene ID" value="ENSGAGG00000000744.1"/>
</dbReference>
<reference evidence="3" key="2">
    <citation type="submission" date="2025-08" db="UniProtKB">
        <authorList>
            <consortium name="Ensembl"/>
        </authorList>
    </citation>
    <scope>IDENTIFICATION</scope>
</reference>
<sequence>PTSLPATWVTSVHIICLPLSVKSLQAKQRALLQQLDCLDQECEELRASLGEAEDDKAKLEHQLKETQAEKQQVQGQLEAQQQLLENLQQEKLSFEQSTSELLRNISELDELLQELKERERLLVSFPDLHIPAETQFECTGNITDDMEKQLQANNIRISVLEEENSRLRTALAKMKEAAQQGVLRVSLTPAIGGEGTSQCKGGQLLNSNRQSAMQAESGQPASSQPKPSSAEAMWKAMSCVSLPVETSAISTYARLKGKGSAARVQARSAHSPRNHQK</sequence>
<evidence type="ECO:0008006" key="5">
    <source>
        <dbReference type="Google" id="ProtNLM"/>
    </source>
</evidence>
<dbReference type="AlphaFoldDB" id="A0A452GH33"/>
<feature type="region of interest" description="Disordered" evidence="2">
    <location>
        <begin position="255"/>
        <end position="277"/>
    </location>
</feature>
<dbReference type="PANTHER" id="PTHR43696:SF9">
    <property type="entry name" value="COILED-COIL DOMAIN-CONTAINING PROTEIN 157"/>
    <property type="match status" value="1"/>
</dbReference>
<dbReference type="Proteomes" id="UP000291020">
    <property type="component" value="Unassembled WGS sequence"/>
</dbReference>
<feature type="coiled-coil region" evidence="1">
    <location>
        <begin position="21"/>
        <end position="118"/>
    </location>
</feature>
<evidence type="ECO:0000313" key="3">
    <source>
        <dbReference type="Ensembl" id="ENSGAGP00000000905.1"/>
    </source>
</evidence>
<name>A0A452GH33_9SAUR</name>
<feature type="region of interest" description="Disordered" evidence="2">
    <location>
        <begin position="194"/>
        <end position="232"/>
    </location>
</feature>
<keyword evidence="4" id="KW-1185">Reference proteome</keyword>